<comment type="caution">
    <text evidence="1">The sequence shown here is derived from an EMBL/GenBank/DDBJ whole genome shotgun (WGS) entry which is preliminary data.</text>
</comment>
<dbReference type="OrthoDB" id="3635632at2"/>
<dbReference type="Proteomes" id="UP000256913">
    <property type="component" value="Unassembled WGS sequence"/>
</dbReference>
<protein>
    <submittedName>
        <fullName evidence="1">Uncharacterized protein</fullName>
    </submittedName>
</protein>
<accession>A0A3D9ZZL2</accession>
<evidence type="ECO:0000313" key="1">
    <source>
        <dbReference type="EMBL" id="REF99290.1"/>
    </source>
</evidence>
<gene>
    <name evidence="1" type="ORF">DFJ67_5324</name>
</gene>
<name>A0A3D9ZZL2_9ACTN</name>
<organism evidence="1 2">
    <name type="scientific">Asanoa ferruginea</name>
    <dbReference type="NCBI Taxonomy" id="53367"/>
    <lineage>
        <taxon>Bacteria</taxon>
        <taxon>Bacillati</taxon>
        <taxon>Actinomycetota</taxon>
        <taxon>Actinomycetes</taxon>
        <taxon>Micromonosporales</taxon>
        <taxon>Micromonosporaceae</taxon>
        <taxon>Asanoa</taxon>
    </lineage>
</organism>
<proteinExistence type="predicted"/>
<dbReference type="EMBL" id="QUMQ01000001">
    <property type="protein sequence ID" value="REF99290.1"/>
    <property type="molecule type" value="Genomic_DNA"/>
</dbReference>
<sequence>MRADPPDLARWGLHCYCPEALSTPHAVVAEGSNGRLLHATRGGGASRAALRARGLDPTEAAVARLREFDLLAVEGGLLRTTFPVLGSAETTPLRARLRSVGASLAAGIAAPVAGLCAALADLGLADSAYAIVFGHALDGLLWDRLARAGRTPDTALCATRPWWNGVFWAVYPPRPAAAGTNFTRTDDGTLVRVWTATTADAPALRRPVIPVVGDGGELDRLAGSVADQVAEALTGPAIAALPIDDARVATVVVAHELIWDITDALIDAGAISTPEDPAALTFLNRG</sequence>
<evidence type="ECO:0000313" key="2">
    <source>
        <dbReference type="Proteomes" id="UP000256913"/>
    </source>
</evidence>
<reference evidence="1 2" key="1">
    <citation type="submission" date="2018-08" db="EMBL/GenBank/DDBJ databases">
        <title>Sequencing the genomes of 1000 actinobacteria strains.</title>
        <authorList>
            <person name="Klenk H.-P."/>
        </authorList>
    </citation>
    <scope>NUCLEOTIDE SEQUENCE [LARGE SCALE GENOMIC DNA]</scope>
    <source>
        <strain evidence="1 2">DSM 44099</strain>
    </source>
</reference>
<dbReference type="RefSeq" id="WP_116070482.1">
    <property type="nucleotide sequence ID" value="NZ_BONB01000002.1"/>
</dbReference>
<keyword evidence="2" id="KW-1185">Reference proteome</keyword>
<dbReference type="AlphaFoldDB" id="A0A3D9ZZL2"/>